<protein>
    <submittedName>
        <fullName evidence="2">Uncharacterized protein</fullName>
    </submittedName>
</protein>
<dbReference type="EMBL" id="CP001854">
    <property type="protein sequence ID" value="ADB53596.1"/>
    <property type="molecule type" value="Genomic_DNA"/>
</dbReference>
<organism evidence="2 3">
    <name type="scientific">Conexibacter woesei (strain DSM 14684 / CCUG 47730 / CIP 108061 / JCM 11494 / NBRC 100937 / ID131577)</name>
    <dbReference type="NCBI Taxonomy" id="469383"/>
    <lineage>
        <taxon>Bacteria</taxon>
        <taxon>Bacillati</taxon>
        <taxon>Actinomycetota</taxon>
        <taxon>Thermoleophilia</taxon>
        <taxon>Solirubrobacterales</taxon>
        <taxon>Conexibacteraceae</taxon>
        <taxon>Conexibacter</taxon>
    </lineage>
</organism>
<evidence type="ECO:0000313" key="3">
    <source>
        <dbReference type="Proteomes" id="UP000008229"/>
    </source>
</evidence>
<accession>D3FEA4</accession>
<proteinExistence type="predicted"/>
<dbReference type="Proteomes" id="UP000008229">
    <property type="component" value="Chromosome"/>
</dbReference>
<dbReference type="AlphaFoldDB" id="D3FEA4"/>
<feature type="region of interest" description="Disordered" evidence="1">
    <location>
        <begin position="197"/>
        <end position="232"/>
    </location>
</feature>
<evidence type="ECO:0000256" key="1">
    <source>
        <dbReference type="SAM" id="MobiDB-lite"/>
    </source>
</evidence>
<sequence>MLFTQADLADWLASLQSNCQAKISDASEDELLGADVDAWVAQVAEAFTVEPVVIRRDEVELEDVGESQVDVRYDQNRAIFDTTQPFLIPGRRAVIHIPFTGDETLLRCRPRQWSMSPPRAAIGKDEIKLFFEWPHDHKPPIKTTTDALIAAIEQHASWQQPDIEAHNRDLPGLARHAIATRRQRVLADREHLDGLGIPVRRSTDAPRTFSAPGITRRPSPTPPRQRAAASTPLEPTLVGEFYAHILGVVSAMARGMERTPGNYASWDEEQLRDALLVLLNTHYEGQATGETFNKSGKTDILIRVEDRNVFVAECKWWSGPAAFALPDREESSALDQLLGYTTWRDAKLALVMFVDRKDMGRVLAAARETLANHPAFEDWQQGSTEGELRCRVRLPDHEERRADLAVVFVHLPRD</sequence>
<dbReference type="HOGENOM" id="CLU_054942_0_0_11"/>
<dbReference type="KEGG" id="cwo:Cwoe_5188"/>
<gene>
    <name evidence="2" type="ordered locus">Cwoe_5188</name>
</gene>
<dbReference type="eggNOG" id="ENOG502Z9Z0">
    <property type="taxonomic scope" value="Bacteria"/>
</dbReference>
<keyword evidence="3" id="KW-1185">Reference proteome</keyword>
<evidence type="ECO:0000313" key="2">
    <source>
        <dbReference type="EMBL" id="ADB53596.1"/>
    </source>
</evidence>
<reference evidence="3" key="2">
    <citation type="submission" date="2010-01" db="EMBL/GenBank/DDBJ databases">
        <title>The complete genome of Conexibacter woesei DSM 14684.</title>
        <authorList>
            <consortium name="US DOE Joint Genome Institute (JGI-PGF)"/>
            <person name="Lucas S."/>
            <person name="Copeland A."/>
            <person name="Lapidus A."/>
            <person name="Glavina del Rio T."/>
            <person name="Dalin E."/>
            <person name="Tice H."/>
            <person name="Bruce D."/>
            <person name="Goodwin L."/>
            <person name="Pitluck S."/>
            <person name="Kyrpides N."/>
            <person name="Mavromatis K."/>
            <person name="Ivanova N."/>
            <person name="Mikhailova N."/>
            <person name="Chertkov O."/>
            <person name="Brettin T."/>
            <person name="Detter J.C."/>
            <person name="Han C."/>
            <person name="Larimer F."/>
            <person name="Land M."/>
            <person name="Hauser L."/>
            <person name="Markowitz V."/>
            <person name="Cheng J.-F."/>
            <person name="Hugenholtz P."/>
            <person name="Woyke T."/>
            <person name="Wu D."/>
            <person name="Pukall R."/>
            <person name="Steenblock K."/>
            <person name="Schneider S."/>
            <person name="Klenk H.-P."/>
            <person name="Eisen J.A."/>
        </authorList>
    </citation>
    <scope>NUCLEOTIDE SEQUENCE [LARGE SCALE GENOMIC DNA]</scope>
    <source>
        <strain evidence="3">DSM 14684 / CIP 108061 / JCM 11494 / NBRC 100937 / ID131577</strain>
    </source>
</reference>
<name>D3FEA4_CONWI</name>
<reference evidence="2 3" key="1">
    <citation type="journal article" date="2010" name="Stand. Genomic Sci.">
        <title>Complete genome sequence of Conexibacter woesei type strain (ID131577).</title>
        <authorList>
            <person name="Pukall R."/>
            <person name="Lapidus A."/>
            <person name="Glavina Del Rio T."/>
            <person name="Copeland A."/>
            <person name="Tice H."/>
            <person name="Cheng J.-F."/>
            <person name="Lucas S."/>
            <person name="Chen F."/>
            <person name="Nolan M."/>
            <person name="Bruce D."/>
            <person name="Goodwin L."/>
            <person name="Pitluck S."/>
            <person name="Mavromatis K."/>
            <person name="Ivanova N."/>
            <person name="Ovchinnikova G."/>
            <person name="Pati A."/>
            <person name="Chen A."/>
            <person name="Palaniappan K."/>
            <person name="Land M."/>
            <person name="Hauser L."/>
            <person name="Chang Y.-J."/>
            <person name="Jeffries C.D."/>
            <person name="Chain P."/>
            <person name="Meincke L."/>
            <person name="Sims D."/>
            <person name="Brettin T."/>
            <person name="Detter J.C."/>
            <person name="Rohde M."/>
            <person name="Goeker M."/>
            <person name="Bristow J."/>
            <person name="Eisen J.A."/>
            <person name="Markowitz V."/>
            <person name="Kyrpides N.C."/>
            <person name="Klenk H.-P."/>
            <person name="Hugenholtz P."/>
        </authorList>
    </citation>
    <scope>NUCLEOTIDE SEQUENCE [LARGE SCALE GENOMIC DNA]</scope>
    <source>
        <strain evidence="3">DSM 14684 / CIP 108061 / JCM 11494 / NBRC 100937 / ID131577</strain>
    </source>
</reference>